<gene>
    <name evidence="1" type="ORF">D9V29_11650</name>
</gene>
<dbReference type="AlphaFoldDB" id="A0A3L6ZPA6"/>
<dbReference type="Proteomes" id="UP000270299">
    <property type="component" value="Unassembled WGS sequence"/>
</dbReference>
<protein>
    <submittedName>
        <fullName evidence="1">Uncharacterized protein</fullName>
    </submittedName>
</protein>
<keyword evidence="2" id="KW-1185">Reference proteome</keyword>
<accession>A0A3L6ZPA6</accession>
<name>A0A3L6ZPA6_9MICO</name>
<dbReference type="EMBL" id="RCUV01000013">
    <property type="protein sequence ID" value="RLP69371.1"/>
    <property type="molecule type" value="Genomic_DNA"/>
</dbReference>
<proteinExistence type="predicted"/>
<comment type="caution">
    <text evidence="1">The sequence shown here is derived from an EMBL/GenBank/DDBJ whole genome shotgun (WGS) entry which is preliminary data.</text>
</comment>
<evidence type="ECO:0000313" key="2">
    <source>
        <dbReference type="Proteomes" id="UP000270299"/>
    </source>
</evidence>
<sequence length="220" mass="24530">MRQLGRQLRSQVSEVRRSLGLTSKRESPMSNLLLGDQSWHRIPNALRKYDAAPRGKLESRTTAVLHNALAYLPSLQRYVLKQFQLDPELHLLWRRGGHGEGDIAGCTTTSRRALGFVETKGEKTQISHGRSCPQQCGKTLYQFAHMAHGGLPIIVVAPSQVIRKNERAWRTVYDLPERATLLSFAAMAEAIEIALNVDGAPEYSFVDAMLDVEEITLPAA</sequence>
<reference evidence="1 2" key="1">
    <citation type="submission" date="2018-10" db="EMBL/GenBank/DDBJ databases">
        <authorList>
            <person name="Li J."/>
        </authorList>
    </citation>
    <scope>NUCLEOTIDE SEQUENCE [LARGE SCALE GENOMIC DNA]</scope>
    <source>
        <strain evidence="1 2">CCTCC AB209002</strain>
    </source>
</reference>
<evidence type="ECO:0000313" key="1">
    <source>
        <dbReference type="EMBL" id="RLP69371.1"/>
    </source>
</evidence>
<organism evidence="1 2">
    <name type="scientific">Mycetocola manganoxydans</name>
    <dbReference type="NCBI Taxonomy" id="699879"/>
    <lineage>
        <taxon>Bacteria</taxon>
        <taxon>Bacillati</taxon>
        <taxon>Actinomycetota</taxon>
        <taxon>Actinomycetes</taxon>
        <taxon>Micrococcales</taxon>
        <taxon>Microbacteriaceae</taxon>
        <taxon>Mycetocola</taxon>
    </lineage>
</organism>